<proteinExistence type="predicted"/>
<dbReference type="PATRIC" id="fig|447.4.peg.816"/>
<feature type="domain" description="TIR" evidence="1">
    <location>
        <begin position="164"/>
        <end position="287"/>
    </location>
</feature>
<dbReference type="GO" id="GO:0007165">
    <property type="term" value="P:signal transduction"/>
    <property type="evidence" value="ECO:0007669"/>
    <property type="project" value="InterPro"/>
</dbReference>
<gene>
    <name evidence="2" type="ORF">Lboz_0755</name>
</gene>
<comment type="caution">
    <text evidence="2">The sequence shown here is derived from an EMBL/GenBank/DDBJ whole genome shotgun (WGS) entry which is preliminary data.</text>
</comment>
<dbReference type="InterPro" id="IPR035897">
    <property type="entry name" value="Toll_tir_struct_dom_sf"/>
</dbReference>
<evidence type="ECO:0000313" key="3">
    <source>
        <dbReference type="Proteomes" id="UP000054695"/>
    </source>
</evidence>
<dbReference type="EMBL" id="LNXU01000007">
    <property type="protein sequence ID" value="KTC75927.1"/>
    <property type="molecule type" value="Genomic_DNA"/>
</dbReference>
<accession>A0A0W0RXI7</accession>
<dbReference type="Pfam" id="PF13676">
    <property type="entry name" value="TIR_2"/>
    <property type="match status" value="1"/>
</dbReference>
<evidence type="ECO:0000259" key="1">
    <source>
        <dbReference type="Pfam" id="PF13676"/>
    </source>
</evidence>
<protein>
    <recommendedName>
        <fullName evidence="1">TIR domain-containing protein</fullName>
    </recommendedName>
</protein>
<sequence>MLFNENLLQINKIVSALNELFNNINYSSRHPQFQIFLTCLESLLQSTQYINYLPKQSFYLKQISLLRELKVCHRKCLNMLYISKEYSEFFPSHIPLDIVDDLLMKLDNICKTLRDKEETEVKPYIKNKWIMSFPLADNIRERLDQVLYSLNKSMLTKNKLPPSVFISYAWPFPDKIKEEFWMHNFILILANDLKKAGVLVFVDFQHSRWGHRIQSHISRIKECDAVILLGTSSLKSKYENPDFHMVQDELSEIIHSHKPVIPILLTGDFFESFPRAIVRNLAIEDWREESYIAHLKDLLQHLYSPNSKAYKTLWDSLLQFVQTQFQNKASVNLSGQRLGTLISSSSFQSKEKAKTYKETTSVTIRKTDDQMDKQADLFHEKQRFFRLPPLQEKNNPYRLPQINLKLK</sequence>
<dbReference type="AlphaFoldDB" id="A0A0W0RXI7"/>
<reference evidence="2 3" key="1">
    <citation type="submission" date="2015-11" db="EMBL/GenBank/DDBJ databases">
        <title>Genomic analysis of 38 Legionella species identifies large and diverse effector repertoires.</title>
        <authorList>
            <person name="Burstein D."/>
            <person name="Amaro F."/>
            <person name="Zusman T."/>
            <person name="Lifshitz Z."/>
            <person name="Cohen O."/>
            <person name="Gilbert J.A."/>
            <person name="Pupko T."/>
            <person name="Shuman H.A."/>
            <person name="Segal G."/>
        </authorList>
    </citation>
    <scope>NUCLEOTIDE SEQUENCE [LARGE SCALE GENOMIC DNA]</scope>
    <source>
        <strain evidence="2 3">WIGA</strain>
    </source>
</reference>
<name>A0A0W0RXI7_LEGBO</name>
<evidence type="ECO:0000313" key="2">
    <source>
        <dbReference type="EMBL" id="KTC75927.1"/>
    </source>
</evidence>
<dbReference type="InterPro" id="IPR000157">
    <property type="entry name" value="TIR_dom"/>
</dbReference>
<organism evidence="2 3">
    <name type="scientific">Legionella bozemanae</name>
    <name type="common">Fluoribacter bozemanae</name>
    <dbReference type="NCBI Taxonomy" id="447"/>
    <lineage>
        <taxon>Bacteria</taxon>
        <taxon>Pseudomonadati</taxon>
        <taxon>Pseudomonadota</taxon>
        <taxon>Gammaproteobacteria</taxon>
        <taxon>Legionellales</taxon>
        <taxon>Legionellaceae</taxon>
        <taxon>Legionella</taxon>
    </lineage>
</organism>
<dbReference type="Gene3D" id="3.40.50.10140">
    <property type="entry name" value="Toll/interleukin-1 receptor homology (TIR) domain"/>
    <property type="match status" value="1"/>
</dbReference>
<dbReference type="SUPFAM" id="SSF52200">
    <property type="entry name" value="Toll/Interleukin receptor TIR domain"/>
    <property type="match status" value="1"/>
</dbReference>
<keyword evidence="3" id="KW-1185">Reference proteome</keyword>
<dbReference type="STRING" id="447.Lboz_0755"/>
<dbReference type="Proteomes" id="UP000054695">
    <property type="component" value="Unassembled WGS sequence"/>
</dbReference>